<evidence type="ECO:0000313" key="6">
    <source>
        <dbReference type="Proteomes" id="UP000663887"/>
    </source>
</evidence>
<evidence type="ECO:0000313" key="4">
    <source>
        <dbReference type="EMBL" id="CAF4189842.1"/>
    </source>
</evidence>
<evidence type="ECO:0000313" key="3">
    <source>
        <dbReference type="EMBL" id="CAF4159995.1"/>
    </source>
</evidence>
<dbReference type="EMBL" id="CAJOBF010005885">
    <property type="protein sequence ID" value="CAF4189842.1"/>
    <property type="molecule type" value="Genomic_DNA"/>
</dbReference>
<accession>A0A816LQ10</accession>
<proteinExistence type="predicted"/>
<dbReference type="EMBL" id="CAJNRF010005571">
    <property type="protein sequence ID" value="CAF2072036.1"/>
    <property type="molecule type" value="Genomic_DNA"/>
</dbReference>
<organism evidence="1 6">
    <name type="scientific">Rotaria magnacalcarata</name>
    <dbReference type="NCBI Taxonomy" id="392030"/>
    <lineage>
        <taxon>Eukaryota</taxon>
        <taxon>Metazoa</taxon>
        <taxon>Spiralia</taxon>
        <taxon>Gnathifera</taxon>
        <taxon>Rotifera</taxon>
        <taxon>Eurotatoria</taxon>
        <taxon>Bdelloidea</taxon>
        <taxon>Philodinida</taxon>
        <taxon>Philodinidae</taxon>
        <taxon>Rotaria</taxon>
    </lineage>
</organism>
<evidence type="ECO:0000313" key="2">
    <source>
        <dbReference type="EMBL" id="CAF2072036.1"/>
    </source>
</evidence>
<dbReference type="EMBL" id="CAJOBG010005631">
    <property type="protein sequence ID" value="CAF4159995.1"/>
    <property type="molecule type" value="Genomic_DNA"/>
</dbReference>
<keyword evidence="5" id="KW-1185">Reference proteome</keyword>
<dbReference type="EMBL" id="CAJNRG010000048">
    <property type="protein sequence ID" value="CAF1952904.1"/>
    <property type="molecule type" value="Genomic_DNA"/>
</dbReference>
<dbReference type="Proteomes" id="UP000663887">
    <property type="component" value="Unassembled WGS sequence"/>
</dbReference>
<feature type="non-terminal residue" evidence="1">
    <location>
        <position position="1"/>
    </location>
</feature>
<evidence type="ECO:0000313" key="1">
    <source>
        <dbReference type="EMBL" id="CAF1952904.1"/>
    </source>
</evidence>
<dbReference type="Proteomes" id="UP000663842">
    <property type="component" value="Unassembled WGS sequence"/>
</dbReference>
<reference evidence="1" key="1">
    <citation type="submission" date="2021-02" db="EMBL/GenBank/DDBJ databases">
        <authorList>
            <person name="Nowell W R."/>
        </authorList>
    </citation>
    <scope>NUCLEOTIDE SEQUENCE</scope>
</reference>
<dbReference type="AlphaFoldDB" id="A0A816LQ10"/>
<sequence>NCASNFSKETTIAYPAIGLFLDYAGLYTPSETIIHNSAIFPMTISSCNFLSVSAAESVPSCNITRTRHKRLIGSVVSVANGSASLGISLSSSIQIGNLQQQIAVVAKTLSKHSQTVKIHGTQLAKLTSKHIELAEVIKCDTGICR</sequence>
<dbReference type="Proteomes" id="UP000663866">
    <property type="component" value="Unassembled WGS sequence"/>
</dbReference>
<gene>
    <name evidence="3" type="ORF">OVN521_LOCUS24081</name>
    <name evidence="4" type="ORF">UXM345_LOCUS27364</name>
    <name evidence="2" type="ORF">WKI299_LOCUS14337</name>
    <name evidence="1" type="ORF">XDN619_LOCUS966</name>
</gene>
<dbReference type="Proteomes" id="UP000663856">
    <property type="component" value="Unassembled WGS sequence"/>
</dbReference>
<name>A0A816LQ10_9BILA</name>
<protein>
    <submittedName>
        <fullName evidence="1">Uncharacterized protein</fullName>
    </submittedName>
</protein>
<evidence type="ECO:0000313" key="5">
    <source>
        <dbReference type="Proteomes" id="UP000663866"/>
    </source>
</evidence>
<comment type="caution">
    <text evidence="1">The sequence shown here is derived from an EMBL/GenBank/DDBJ whole genome shotgun (WGS) entry which is preliminary data.</text>
</comment>